<accession>Q47TS2</accession>
<protein>
    <submittedName>
        <fullName evidence="8">Putative integral membrane protein</fullName>
    </submittedName>
</protein>
<dbReference type="AlphaFoldDB" id="Q47TS2"/>
<evidence type="ECO:0000256" key="2">
    <source>
        <dbReference type="ARBA" id="ARBA00006679"/>
    </source>
</evidence>
<keyword evidence="3" id="KW-1003">Cell membrane</keyword>
<feature type="transmembrane region" description="Helical" evidence="7">
    <location>
        <begin position="105"/>
        <end position="125"/>
    </location>
</feature>
<evidence type="ECO:0000313" key="8">
    <source>
        <dbReference type="EMBL" id="AAZ54142.1"/>
    </source>
</evidence>
<dbReference type="KEGG" id="tfu:Tfu_0104"/>
<dbReference type="OrthoDB" id="9808524at2"/>
<dbReference type="PANTHER" id="PTHR33452:SF4">
    <property type="entry name" value="BLL4328 PROTEIN"/>
    <property type="match status" value="1"/>
</dbReference>
<comment type="subcellular location">
    <subcellularLocation>
        <location evidence="1">Cell membrane</location>
        <topology evidence="1">Multi-pass membrane protein</topology>
    </subcellularLocation>
</comment>
<comment type="similarity">
    <text evidence="2">Belongs to the DoxX family.</text>
</comment>
<evidence type="ECO:0000256" key="7">
    <source>
        <dbReference type="SAM" id="Phobius"/>
    </source>
</evidence>
<evidence type="ECO:0000256" key="4">
    <source>
        <dbReference type="ARBA" id="ARBA00022692"/>
    </source>
</evidence>
<evidence type="ECO:0000256" key="6">
    <source>
        <dbReference type="ARBA" id="ARBA00023136"/>
    </source>
</evidence>
<dbReference type="Pfam" id="PF07681">
    <property type="entry name" value="DoxX"/>
    <property type="match status" value="1"/>
</dbReference>
<dbReference type="STRING" id="269800.Tfu_0104"/>
<dbReference type="HOGENOM" id="CLU_058421_2_0_11"/>
<name>Q47TS2_THEFY</name>
<evidence type="ECO:0000256" key="3">
    <source>
        <dbReference type="ARBA" id="ARBA00022475"/>
    </source>
</evidence>
<keyword evidence="4 7" id="KW-0812">Transmembrane</keyword>
<keyword evidence="6 7" id="KW-0472">Membrane</keyword>
<proteinExistence type="inferred from homology"/>
<dbReference type="RefSeq" id="WP_011290551.1">
    <property type="nucleotide sequence ID" value="NC_007333.1"/>
</dbReference>
<dbReference type="EMBL" id="CP000088">
    <property type="protein sequence ID" value="AAZ54142.1"/>
    <property type="molecule type" value="Genomic_DNA"/>
</dbReference>
<gene>
    <name evidence="8" type="ordered locus">Tfu_0104</name>
</gene>
<feature type="transmembrane region" description="Helical" evidence="7">
    <location>
        <begin position="75"/>
        <end position="93"/>
    </location>
</feature>
<keyword evidence="5 7" id="KW-1133">Transmembrane helix</keyword>
<feature type="transmembrane region" description="Helical" evidence="7">
    <location>
        <begin position="51"/>
        <end position="70"/>
    </location>
</feature>
<dbReference type="PANTHER" id="PTHR33452">
    <property type="entry name" value="OXIDOREDUCTASE CATD-RELATED"/>
    <property type="match status" value="1"/>
</dbReference>
<reference evidence="8" key="1">
    <citation type="submission" date="2005-07" db="EMBL/GenBank/DDBJ databases">
        <title>Complete sequence of Thermobifida fusca YX.</title>
        <authorList>
            <consortium name="US DOE Joint Genome Institute"/>
            <person name="Copeland A."/>
            <person name="Lucas S."/>
            <person name="Lapidus A."/>
            <person name="Barry K."/>
            <person name="Detter J.C."/>
            <person name="Glavina T."/>
            <person name="Hammon N."/>
            <person name="Israni S."/>
            <person name="Pitluck S."/>
            <person name="Di Bartolo G."/>
            <person name="Chain P."/>
            <person name="Schmutz J."/>
            <person name="Larimer F."/>
            <person name="Land M."/>
            <person name="Lykidis A."/>
            <person name="Richardson P."/>
        </authorList>
    </citation>
    <scope>NUCLEOTIDE SEQUENCE</scope>
    <source>
        <strain evidence="8">YX</strain>
    </source>
</reference>
<feature type="transmembrane region" description="Helical" evidence="7">
    <location>
        <begin position="12"/>
        <end position="31"/>
    </location>
</feature>
<dbReference type="InterPro" id="IPR032808">
    <property type="entry name" value="DoxX"/>
</dbReference>
<evidence type="ECO:0000256" key="1">
    <source>
        <dbReference type="ARBA" id="ARBA00004651"/>
    </source>
</evidence>
<dbReference type="InterPro" id="IPR051907">
    <property type="entry name" value="DoxX-like_oxidoreductase"/>
</dbReference>
<sequence>MNLDRYHGPVLALFRIVVGLMFLCHGVASLFGVLGGNQGTGQAVEFASWPGWWAALIQLVCGALVLLGLFTRPSAALASGSMAYAYFVVHQPHALLPLNNGGELAAMYCWAFFLIAILGPGAWALDHFILRRSSGTQQRLTAGTSAG</sequence>
<evidence type="ECO:0000256" key="5">
    <source>
        <dbReference type="ARBA" id="ARBA00022989"/>
    </source>
</evidence>
<dbReference type="GO" id="GO:0005886">
    <property type="term" value="C:plasma membrane"/>
    <property type="evidence" value="ECO:0007669"/>
    <property type="project" value="UniProtKB-SubCell"/>
</dbReference>
<dbReference type="eggNOG" id="COG2259">
    <property type="taxonomic scope" value="Bacteria"/>
</dbReference>
<organism evidence="8">
    <name type="scientific">Thermobifida fusca (strain YX)</name>
    <dbReference type="NCBI Taxonomy" id="269800"/>
    <lineage>
        <taxon>Bacteria</taxon>
        <taxon>Bacillati</taxon>
        <taxon>Actinomycetota</taxon>
        <taxon>Actinomycetes</taxon>
        <taxon>Streptosporangiales</taxon>
        <taxon>Nocardiopsidaceae</taxon>
        <taxon>Thermobifida</taxon>
    </lineage>
</organism>